<evidence type="ECO:0000313" key="2">
    <source>
        <dbReference type="Proteomes" id="UP001153076"/>
    </source>
</evidence>
<dbReference type="AlphaFoldDB" id="A0A9Q1QKE2"/>
<dbReference type="Proteomes" id="UP001153076">
    <property type="component" value="Unassembled WGS sequence"/>
</dbReference>
<proteinExistence type="predicted"/>
<reference evidence="1" key="1">
    <citation type="submission" date="2022-04" db="EMBL/GenBank/DDBJ databases">
        <title>Carnegiea gigantea Genome sequencing and assembly v2.</title>
        <authorList>
            <person name="Copetti D."/>
            <person name="Sanderson M.J."/>
            <person name="Burquez A."/>
            <person name="Wojciechowski M.F."/>
        </authorList>
    </citation>
    <scope>NUCLEOTIDE SEQUENCE</scope>
    <source>
        <strain evidence="1">SGP5-SGP5p</strain>
        <tissue evidence="1">Aerial part</tissue>
    </source>
</reference>
<name>A0A9Q1QKE2_9CARY</name>
<keyword evidence="2" id="KW-1185">Reference proteome</keyword>
<sequence length="155" mass="18065">MEDREVRRRKDFLVRSMELAKHFIGVNIIPVLPPKLRPIIQIDTGSLAKSTQEYGVLDYIEEFKTPKFNKFSTLKLEFKKDLLKLLKKEGTNNREQPNSQANNLESQRKSLLWDEQNHRRRHPGVAGCCNRCRQTVTLPDSEEQANTEATYVSQH</sequence>
<accession>A0A9Q1QKE2</accession>
<organism evidence="1 2">
    <name type="scientific">Carnegiea gigantea</name>
    <dbReference type="NCBI Taxonomy" id="171969"/>
    <lineage>
        <taxon>Eukaryota</taxon>
        <taxon>Viridiplantae</taxon>
        <taxon>Streptophyta</taxon>
        <taxon>Embryophyta</taxon>
        <taxon>Tracheophyta</taxon>
        <taxon>Spermatophyta</taxon>
        <taxon>Magnoliopsida</taxon>
        <taxon>eudicotyledons</taxon>
        <taxon>Gunneridae</taxon>
        <taxon>Pentapetalae</taxon>
        <taxon>Caryophyllales</taxon>
        <taxon>Cactineae</taxon>
        <taxon>Cactaceae</taxon>
        <taxon>Cactoideae</taxon>
        <taxon>Echinocereeae</taxon>
        <taxon>Carnegiea</taxon>
    </lineage>
</organism>
<gene>
    <name evidence="1" type="ORF">Cgig2_034061</name>
</gene>
<dbReference type="EMBL" id="JAKOGI010000086">
    <property type="protein sequence ID" value="KAJ8444826.1"/>
    <property type="molecule type" value="Genomic_DNA"/>
</dbReference>
<protein>
    <submittedName>
        <fullName evidence="1">Uncharacterized protein</fullName>
    </submittedName>
</protein>
<comment type="caution">
    <text evidence="1">The sequence shown here is derived from an EMBL/GenBank/DDBJ whole genome shotgun (WGS) entry which is preliminary data.</text>
</comment>
<evidence type="ECO:0000313" key="1">
    <source>
        <dbReference type="EMBL" id="KAJ8444826.1"/>
    </source>
</evidence>